<organism evidence="4 5">
    <name type="scientific">Pseudoduganella rivuli</name>
    <dbReference type="NCBI Taxonomy" id="2666085"/>
    <lineage>
        <taxon>Bacteria</taxon>
        <taxon>Pseudomonadati</taxon>
        <taxon>Pseudomonadota</taxon>
        <taxon>Betaproteobacteria</taxon>
        <taxon>Burkholderiales</taxon>
        <taxon>Oxalobacteraceae</taxon>
        <taxon>Telluria group</taxon>
        <taxon>Pseudoduganella</taxon>
    </lineage>
</organism>
<dbReference type="Proteomes" id="UP000446768">
    <property type="component" value="Unassembled WGS sequence"/>
</dbReference>
<dbReference type="InterPro" id="IPR011765">
    <property type="entry name" value="Pept_M16_N"/>
</dbReference>
<dbReference type="PANTHER" id="PTHR11851">
    <property type="entry name" value="METALLOPROTEASE"/>
    <property type="match status" value="1"/>
</dbReference>
<proteinExistence type="predicted"/>
<dbReference type="PANTHER" id="PTHR11851:SF224">
    <property type="entry name" value="PROCESSING PROTEASE"/>
    <property type="match status" value="1"/>
</dbReference>
<protein>
    <submittedName>
        <fullName evidence="4">Insulinase family protein</fullName>
    </submittedName>
</protein>
<dbReference type="Pfam" id="PF05193">
    <property type="entry name" value="Peptidase_M16_C"/>
    <property type="match status" value="1"/>
</dbReference>
<evidence type="ECO:0000259" key="3">
    <source>
        <dbReference type="Pfam" id="PF05193"/>
    </source>
</evidence>
<evidence type="ECO:0000256" key="1">
    <source>
        <dbReference type="SAM" id="SignalP"/>
    </source>
</evidence>
<dbReference type="EMBL" id="WKJJ01000008">
    <property type="protein sequence ID" value="MRV72873.1"/>
    <property type="molecule type" value="Genomic_DNA"/>
</dbReference>
<dbReference type="Pfam" id="PF00675">
    <property type="entry name" value="Peptidase_M16"/>
    <property type="match status" value="1"/>
</dbReference>
<feature type="chain" id="PRO_5031479924" evidence="1">
    <location>
        <begin position="25"/>
        <end position="479"/>
    </location>
</feature>
<dbReference type="InterPro" id="IPR011249">
    <property type="entry name" value="Metalloenz_LuxS/M16"/>
</dbReference>
<gene>
    <name evidence="4" type="ORF">GJ700_14270</name>
</gene>
<feature type="domain" description="Peptidase M16 N-terminal" evidence="2">
    <location>
        <begin position="84"/>
        <end position="208"/>
    </location>
</feature>
<dbReference type="InterPro" id="IPR050361">
    <property type="entry name" value="MPP/UQCRC_Complex"/>
</dbReference>
<dbReference type="GO" id="GO:0046872">
    <property type="term" value="F:metal ion binding"/>
    <property type="evidence" value="ECO:0007669"/>
    <property type="project" value="InterPro"/>
</dbReference>
<dbReference type="RefSeq" id="WP_154374886.1">
    <property type="nucleotide sequence ID" value="NZ_WKJJ01000008.1"/>
</dbReference>
<keyword evidence="5" id="KW-1185">Reference proteome</keyword>
<evidence type="ECO:0000259" key="2">
    <source>
        <dbReference type="Pfam" id="PF00675"/>
    </source>
</evidence>
<sequence>MNKLMMTAAIAAAMATTGAAPAFARTPAAKAVVSTASGMPAYGADKPLPVPNIARKTLANGLEVWVVPRKGVPRVDYVLAMRGAGSAADDAQHPGFAGLLASLLNEGTAKRSSRAIAEAGQALGGGVGGSTSQDGITVSANALASGAADMMKLLAEVVREPTFPESEVALAKANALQSLKVAETQPGFRADRALARTIYGDHPYARTTGTAESINSTDAALLRAEHAKRFRPDRALLVIAGRISEAEAVKLAEAAFGDWKASGPALPETPAARTSAEPARLLLERPGSVQSTVRLGRPGASATVAEQVPLRLASTIIGGGFSSRINLNLREDKGYTYSASASARMFREGGAITGGADVRNEVTGKALAEYFKEYRKLGEELVGEDEMRMNKRYVAGTYLLTNQMQRAVAGTLANNWLVGLPPEFLGQYVPKMQQVTAEQVRDIGRKYFDPATQSIVVVGDKAAIADQLKEFGEFTVTDK</sequence>
<feature type="domain" description="Peptidase M16 C-terminal" evidence="3">
    <location>
        <begin position="222"/>
        <end position="391"/>
    </location>
</feature>
<reference evidence="4 5" key="1">
    <citation type="submission" date="2019-11" db="EMBL/GenBank/DDBJ databases">
        <title>Novel species isolated from a subtropical stream in China.</title>
        <authorList>
            <person name="Lu H."/>
        </authorList>
    </citation>
    <scope>NUCLEOTIDE SEQUENCE [LARGE SCALE GENOMIC DNA]</scope>
    <source>
        <strain evidence="4 5">FT92W</strain>
    </source>
</reference>
<comment type="caution">
    <text evidence="4">The sequence shown here is derived from an EMBL/GenBank/DDBJ whole genome shotgun (WGS) entry which is preliminary data.</text>
</comment>
<dbReference type="SUPFAM" id="SSF63411">
    <property type="entry name" value="LuxS/MPP-like metallohydrolase"/>
    <property type="match status" value="2"/>
</dbReference>
<evidence type="ECO:0000313" key="4">
    <source>
        <dbReference type="EMBL" id="MRV72873.1"/>
    </source>
</evidence>
<name>A0A7X2LTE2_9BURK</name>
<evidence type="ECO:0000313" key="5">
    <source>
        <dbReference type="Proteomes" id="UP000446768"/>
    </source>
</evidence>
<feature type="signal peptide" evidence="1">
    <location>
        <begin position="1"/>
        <end position="24"/>
    </location>
</feature>
<keyword evidence="1" id="KW-0732">Signal</keyword>
<dbReference type="AlphaFoldDB" id="A0A7X2LTE2"/>
<dbReference type="InterPro" id="IPR007863">
    <property type="entry name" value="Peptidase_M16_C"/>
</dbReference>
<dbReference type="Gene3D" id="3.30.830.10">
    <property type="entry name" value="Metalloenzyme, LuxS/M16 peptidase-like"/>
    <property type="match status" value="2"/>
</dbReference>
<accession>A0A7X2LTE2</accession>